<dbReference type="SUPFAM" id="SSF48403">
    <property type="entry name" value="Ankyrin repeat"/>
    <property type="match status" value="1"/>
</dbReference>
<feature type="transmembrane region" description="Helical" evidence="1">
    <location>
        <begin position="283"/>
        <end position="303"/>
    </location>
</feature>
<dbReference type="GeneID" id="110419612"/>
<organism evidence="2 3">
    <name type="scientific">Herrania umbratica</name>
    <dbReference type="NCBI Taxonomy" id="108875"/>
    <lineage>
        <taxon>Eukaryota</taxon>
        <taxon>Viridiplantae</taxon>
        <taxon>Streptophyta</taxon>
        <taxon>Embryophyta</taxon>
        <taxon>Tracheophyta</taxon>
        <taxon>Spermatophyta</taxon>
        <taxon>Magnoliopsida</taxon>
        <taxon>eudicotyledons</taxon>
        <taxon>Gunneridae</taxon>
        <taxon>Pentapetalae</taxon>
        <taxon>rosids</taxon>
        <taxon>malvids</taxon>
        <taxon>Malvales</taxon>
        <taxon>Malvaceae</taxon>
        <taxon>Byttnerioideae</taxon>
        <taxon>Herrania</taxon>
    </lineage>
</organism>
<keyword evidence="1" id="KW-1133">Transmembrane helix</keyword>
<dbReference type="RefSeq" id="XP_021288380.1">
    <property type="nucleotide sequence ID" value="XM_021432705.1"/>
</dbReference>
<dbReference type="Pfam" id="PF12796">
    <property type="entry name" value="Ank_2"/>
    <property type="match status" value="2"/>
</dbReference>
<dbReference type="SMART" id="SM00248">
    <property type="entry name" value="ANK"/>
    <property type="match status" value="5"/>
</dbReference>
<dbReference type="AlphaFoldDB" id="A0A6J1ANE0"/>
<protein>
    <submittedName>
        <fullName evidence="3">Ankyrin repeat-containing protein BDA1-like isoform X1</fullName>
    </submittedName>
</protein>
<dbReference type="InterPro" id="IPR002110">
    <property type="entry name" value="Ankyrin_rpt"/>
</dbReference>
<reference evidence="3" key="1">
    <citation type="submission" date="2025-08" db="UniProtKB">
        <authorList>
            <consortium name="RefSeq"/>
        </authorList>
    </citation>
    <scope>IDENTIFICATION</scope>
    <source>
        <tissue evidence="3">Leaf</tissue>
    </source>
</reference>
<dbReference type="Proteomes" id="UP000504621">
    <property type="component" value="Unplaced"/>
</dbReference>
<name>A0A6J1ANE0_9ROSI</name>
<dbReference type="PANTHER" id="PTHR24128:SF86">
    <property type="entry name" value="ALPHA-LATROTOXIN-LHE1A-LIKE"/>
    <property type="match status" value="1"/>
</dbReference>
<keyword evidence="1" id="KW-0812">Transmembrane</keyword>
<evidence type="ECO:0000256" key="1">
    <source>
        <dbReference type="SAM" id="Phobius"/>
    </source>
</evidence>
<accession>A0A6J1ANE0</accession>
<dbReference type="PANTHER" id="PTHR24128">
    <property type="entry name" value="HOMEOBOX PROTEIN WARIAI"/>
    <property type="match status" value="1"/>
</dbReference>
<proteinExistence type="predicted"/>
<evidence type="ECO:0000313" key="2">
    <source>
        <dbReference type="Proteomes" id="UP000504621"/>
    </source>
</evidence>
<sequence>MEDALIQASQVGDIDALYKLIWEDDDILRRIDEKMFIDTPLHLAACSGQTHFAAEMINLMPSFTRKLNKSGFSPMHLALINGHFKLVSLFVHADPGLVRVKGRWGLTPLHYAIKHENIYPMVNFLVACPESIGDVTVRGETVLHIAVKTNMLEALEVLVGWLQRICHKDALDWVAFIPNWKDEQGNTALDIAVSNMQIQAIQLLAEINAKNSKGEDASQILQRQTQLDRRAVLKMLRRHTPVVTASSLESIEWLTAFLRSKTLFPERLAVCIKRQRMSISGDVLNALLVVAGLIIAGTCQTMYNPPGSFREDNNLSTNLTNSGIHGGPSRNVAAATAYGSTLEVSVNSSILYFASTIVNLLLPDTVAREIVAALLFGLSGCYSMFLLIMCPYPAGTVLLFALFSIYVSFHCIIMFGDRQIQRLTRFCNANM</sequence>
<dbReference type="InterPro" id="IPR036770">
    <property type="entry name" value="Ankyrin_rpt-contain_sf"/>
</dbReference>
<feature type="transmembrane region" description="Helical" evidence="1">
    <location>
        <begin position="344"/>
        <end position="362"/>
    </location>
</feature>
<gene>
    <name evidence="3" type="primary">LOC110419612</name>
</gene>
<dbReference type="OrthoDB" id="909233at2759"/>
<feature type="transmembrane region" description="Helical" evidence="1">
    <location>
        <begin position="394"/>
        <end position="415"/>
    </location>
</feature>
<dbReference type="Gene3D" id="1.25.40.20">
    <property type="entry name" value="Ankyrin repeat-containing domain"/>
    <property type="match status" value="1"/>
</dbReference>
<evidence type="ECO:0000313" key="3">
    <source>
        <dbReference type="RefSeq" id="XP_021288380.1"/>
    </source>
</evidence>
<feature type="transmembrane region" description="Helical" evidence="1">
    <location>
        <begin position="369"/>
        <end position="388"/>
    </location>
</feature>
<keyword evidence="2" id="KW-1185">Reference proteome</keyword>
<keyword evidence="1" id="KW-0472">Membrane</keyword>